<keyword evidence="1" id="KW-0479">Metal-binding</keyword>
<dbReference type="Gene3D" id="4.10.240.10">
    <property type="entry name" value="Zn(2)-C6 fungal-type DNA-binding domain"/>
    <property type="match status" value="1"/>
</dbReference>
<feature type="region of interest" description="Disordered" evidence="6">
    <location>
        <begin position="70"/>
        <end position="98"/>
    </location>
</feature>
<dbReference type="GO" id="GO:0000978">
    <property type="term" value="F:RNA polymerase II cis-regulatory region sequence-specific DNA binding"/>
    <property type="evidence" value="ECO:0007669"/>
    <property type="project" value="TreeGrafter"/>
</dbReference>
<dbReference type="CDD" id="cd12148">
    <property type="entry name" value="fungal_TF_MHR"/>
    <property type="match status" value="1"/>
</dbReference>
<protein>
    <submittedName>
        <fullName evidence="9">Hap1 transcriptional regulatory prottein</fullName>
    </submittedName>
</protein>
<dbReference type="GO" id="GO:0006351">
    <property type="term" value="P:DNA-templated transcription"/>
    <property type="evidence" value="ECO:0007669"/>
    <property type="project" value="InterPro"/>
</dbReference>
<dbReference type="GO" id="GO:0005634">
    <property type="term" value="C:nucleus"/>
    <property type="evidence" value="ECO:0007669"/>
    <property type="project" value="TreeGrafter"/>
</dbReference>
<keyword evidence="5" id="KW-0539">Nucleus</keyword>
<dbReference type="SUPFAM" id="SSF57701">
    <property type="entry name" value="Zn2/Cys6 DNA-binding domain"/>
    <property type="match status" value="1"/>
</dbReference>
<dbReference type="Proteomes" id="UP000697127">
    <property type="component" value="Unassembled WGS sequence"/>
</dbReference>
<dbReference type="Pfam" id="PF00172">
    <property type="entry name" value="Zn_clus"/>
    <property type="match status" value="1"/>
</dbReference>
<feature type="domain" description="Zn(2)-C6 fungal-type" evidence="8">
    <location>
        <begin position="20"/>
        <end position="51"/>
    </location>
</feature>
<evidence type="ECO:0000313" key="9">
    <source>
        <dbReference type="EMBL" id="KAG0690758.1"/>
    </source>
</evidence>
<feature type="transmembrane region" description="Helical" evidence="7">
    <location>
        <begin position="599"/>
        <end position="618"/>
    </location>
</feature>
<name>A0A9P6WRB5_9ASCO</name>
<keyword evidence="7" id="KW-1133">Transmembrane helix</keyword>
<keyword evidence="7" id="KW-0472">Membrane</keyword>
<keyword evidence="4" id="KW-0804">Transcription</keyword>
<gene>
    <name evidence="9" type="primary">HAP1_1</name>
    <name evidence="9" type="ORF">C6P40_001490</name>
</gene>
<dbReference type="PANTHER" id="PTHR31069:SF12">
    <property type="entry name" value="TRANSCRIPTION FACTOR DOMAIN-CONTAINING PROTEIN"/>
    <property type="match status" value="1"/>
</dbReference>
<evidence type="ECO:0000256" key="5">
    <source>
        <dbReference type="ARBA" id="ARBA00023242"/>
    </source>
</evidence>
<organism evidence="9 10">
    <name type="scientific">Pichia californica</name>
    <dbReference type="NCBI Taxonomy" id="460514"/>
    <lineage>
        <taxon>Eukaryota</taxon>
        <taxon>Fungi</taxon>
        <taxon>Dikarya</taxon>
        <taxon>Ascomycota</taxon>
        <taxon>Saccharomycotina</taxon>
        <taxon>Pichiomycetes</taxon>
        <taxon>Pichiales</taxon>
        <taxon>Pichiaceae</taxon>
        <taxon>Pichia</taxon>
    </lineage>
</organism>
<dbReference type="InterPro" id="IPR001138">
    <property type="entry name" value="Zn2Cys6_DnaBD"/>
</dbReference>
<keyword evidence="7" id="KW-0812">Transmembrane</keyword>
<proteinExistence type="predicted"/>
<evidence type="ECO:0000256" key="2">
    <source>
        <dbReference type="ARBA" id="ARBA00023015"/>
    </source>
</evidence>
<evidence type="ECO:0000259" key="8">
    <source>
        <dbReference type="PROSITE" id="PS50048"/>
    </source>
</evidence>
<accession>A0A9P6WRB5</accession>
<evidence type="ECO:0000256" key="7">
    <source>
        <dbReference type="SAM" id="Phobius"/>
    </source>
</evidence>
<dbReference type="CDD" id="cd00067">
    <property type="entry name" value="GAL4"/>
    <property type="match status" value="1"/>
</dbReference>
<feature type="transmembrane region" description="Helical" evidence="7">
    <location>
        <begin position="630"/>
        <end position="648"/>
    </location>
</feature>
<dbReference type="InterPro" id="IPR036864">
    <property type="entry name" value="Zn2-C6_fun-type_DNA-bd_sf"/>
</dbReference>
<dbReference type="GO" id="GO:0000981">
    <property type="term" value="F:DNA-binding transcription factor activity, RNA polymerase II-specific"/>
    <property type="evidence" value="ECO:0007669"/>
    <property type="project" value="InterPro"/>
</dbReference>
<evidence type="ECO:0000256" key="1">
    <source>
        <dbReference type="ARBA" id="ARBA00022723"/>
    </source>
</evidence>
<dbReference type="OrthoDB" id="2943660at2759"/>
<dbReference type="SMART" id="SM00906">
    <property type="entry name" value="Fungal_trans"/>
    <property type="match status" value="1"/>
</dbReference>
<comment type="caution">
    <text evidence="9">The sequence shown here is derived from an EMBL/GenBank/DDBJ whole genome shotgun (WGS) entry which is preliminary data.</text>
</comment>
<keyword evidence="3" id="KW-0238">DNA-binding</keyword>
<keyword evidence="10" id="KW-1185">Reference proteome</keyword>
<dbReference type="PROSITE" id="PS00463">
    <property type="entry name" value="ZN2_CY6_FUNGAL_1"/>
    <property type="match status" value="1"/>
</dbReference>
<evidence type="ECO:0000256" key="4">
    <source>
        <dbReference type="ARBA" id="ARBA00023163"/>
    </source>
</evidence>
<dbReference type="AlphaFoldDB" id="A0A9P6WRB5"/>
<keyword evidence="2" id="KW-0805">Transcription regulation</keyword>
<sequence length="918" mass="107312">MESSAIIKKKIQKRNRVPLACSNCRKKKTKCDRNKPICQVCQAHGLTNCEYFQENIDLGAANIGTFTAVTKEKEKEKKREKEEGKEKKEKDVKKPDHTTEYKELREKIERLENILAEQHSMRNLYQPLTITDKSKVDNYSINFNGSGDYLISMRQLFATLKINGFDQIQIYQDLDSKLSQYSFMGIFGPFAWSTLIIKDPFTTPLWKRVIAEQCSITWSTIASKDSPVWRQPTGKQNKIKSNFKKIPLKSHLVNLDKEGTVLNTVDILPVRSEHKTLTEKIKMILPSKKGIWLFIKRFFKYAYPFVPYLDELDFIAVIERIIVGNHHTDLLKNEKVTVLHIQQNTDLAVIGSLLTVIMFAYESLVDNTGKLMVNYETTEDEKYLMKYEYSDMLIGAAELCMNEYKLLKRCQLPVLQCAILLREYQKVDGCDCFADGDSHIYTGLLIQMATTLGLNRDPAFIENVTAYSKKSLLLRKIWYGLISADNYQYTQTGTPPSINAAYYDTKLPWYDENVTNIEDKELERVTIEMIREKFMIESKMRKIADLAANMLKRPTIEELLISVFELKICVNEKFVSLNNILMTDHENNINKKVKKVLSLMIYMHSLTFLQPVMLHIFYHYQKLRNFDATFFFYNKILSFWMFIVGNLYDLINSSDKFFGSGFDLFVVPLIEVAMHKGLTFFTSSYIKVLIVQKKLDSIPGDHTEILNVIKYYKKNVLQKLFYELYLPILNRLSKKYFYCWRMLKAHTCIFKNLSEEKIDYSAQFPVFNFMECFTADNFRFLIQTSSWKYYKAGIDTEPWLTDWLNKYHQYVYCIPSHEILSADQTTSSIDSLQHTPVYPTNDISHIDEMWLNKIYEKVFANKNNYTDTIGDNSVMSANPNELFSINKEMMEIDSLMQDNTFPGVHSMDLNFNDYFWMS</sequence>
<dbReference type="SMART" id="SM00066">
    <property type="entry name" value="GAL4"/>
    <property type="match status" value="1"/>
</dbReference>
<dbReference type="GO" id="GO:0045944">
    <property type="term" value="P:positive regulation of transcription by RNA polymerase II"/>
    <property type="evidence" value="ECO:0007669"/>
    <property type="project" value="TreeGrafter"/>
</dbReference>
<reference evidence="9" key="1">
    <citation type="submission" date="2020-11" db="EMBL/GenBank/DDBJ databases">
        <title>Kefir isolates.</title>
        <authorList>
            <person name="Marcisauskas S."/>
            <person name="Kim Y."/>
            <person name="Blasche S."/>
        </authorList>
    </citation>
    <scope>NUCLEOTIDE SEQUENCE</scope>
    <source>
        <strain evidence="9">Olga-1</strain>
    </source>
</reference>
<dbReference type="PROSITE" id="PS50048">
    <property type="entry name" value="ZN2_CY6_FUNGAL_2"/>
    <property type="match status" value="1"/>
</dbReference>
<dbReference type="Pfam" id="PF04082">
    <property type="entry name" value="Fungal_trans"/>
    <property type="match status" value="1"/>
</dbReference>
<evidence type="ECO:0000256" key="3">
    <source>
        <dbReference type="ARBA" id="ARBA00023125"/>
    </source>
</evidence>
<dbReference type="EMBL" id="PUHW01000019">
    <property type="protein sequence ID" value="KAG0690758.1"/>
    <property type="molecule type" value="Genomic_DNA"/>
</dbReference>
<dbReference type="InterPro" id="IPR007219">
    <property type="entry name" value="XnlR_reg_dom"/>
</dbReference>
<dbReference type="PANTHER" id="PTHR31069">
    <property type="entry name" value="OLEATE-ACTIVATED TRANSCRIPTION FACTOR 1-RELATED"/>
    <property type="match status" value="1"/>
</dbReference>
<dbReference type="GO" id="GO:0008270">
    <property type="term" value="F:zinc ion binding"/>
    <property type="evidence" value="ECO:0007669"/>
    <property type="project" value="InterPro"/>
</dbReference>
<evidence type="ECO:0000256" key="6">
    <source>
        <dbReference type="SAM" id="MobiDB-lite"/>
    </source>
</evidence>
<evidence type="ECO:0000313" key="10">
    <source>
        <dbReference type="Proteomes" id="UP000697127"/>
    </source>
</evidence>
<dbReference type="InterPro" id="IPR050675">
    <property type="entry name" value="OAF3"/>
</dbReference>